<feature type="region of interest" description="Disordered" evidence="1">
    <location>
        <begin position="188"/>
        <end position="223"/>
    </location>
</feature>
<dbReference type="AlphaFoldDB" id="A0AAE0KT38"/>
<name>A0AAE0KT38_9CHLO</name>
<keyword evidence="3" id="KW-1185">Reference proteome</keyword>
<accession>A0AAE0KT38</accession>
<sequence length="339" mass="36208">MSLFANSKSMARSRFVTALLVISLVANFSFLYERVLPRRASIASSQASLDDASVTIFDETGDDPDWMFSAQSPKDVLLLTSTELRNESAVSARPVPDIRAPSGVLAEEPADHHSYEQAFEPQESFDAGEAAAEQFERGTPELGPEGSTANLTGNGDKTRADVSTERAFGAGGVSPTTQEVSALTTIGNGESSANAKQVSEAAPESEDAAADATDLRDGAGPRRNHADLKQKIAFCKQQRVSSVASSGLRGSGLAVLVDPKGELVGRQLRKACSTLSCDWDVVMLHSQAYQQHLQGLIIADPVLLSEQRSGRLSMRVIRDERKRNQCSVAGAANYSSISF</sequence>
<dbReference type="EMBL" id="LGRX02018517">
    <property type="protein sequence ID" value="KAK3259713.1"/>
    <property type="molecule type" value="Genomic_DNA"/>
</dbReference>
<protein>
    <submittedName>
        <fullName evidence="2">Uncharacterized protein</fullName>
    </submittedName>
</protein>
<dbReference type="Proteomes" id="UP001190700">
    <property type="component" value="Unassembled WGS sequence"/>
</dbReference>
<gene>
    <name evidence="2" type="ORF">CYMTET_31303</name>
</gene>
<feature type="region of interest" description="Disordered" evidence="1">
    <location>
        <begin position="138"/>
        <end position="159"/>
    </location>
</feature>
<organism evidence="2 3">
    <name type="scientific">Cymbomonas tetramitiformis</name>
    <dbReference type="NCBI Taxonomy" id="36881"/>
    <lineage>
        <taxon>Eukaryota</taxon>
        <taxon>Viridiplantae</taxon>
        <taxon>Chlorophyta</taxon>
        <taxon>Pyramimonadophyceae</taxon>
        <taxon>Pyramimonadales</taxon>
        <taxon>Pyramimonadaceae</taxon>
        <taxon>Cymbomonas</taxon>
    </lineage>
</organism>
<reference evidence="2 3" key="1">
    <citation type="journal article" date="2015" name="Genome Biol. Evol.">
        <title>Comparative Genomics of a Bacterivorous Green Alga Reveals Evolutionary Causalities and Consequences of Phago-Mixotrophic Mode of Nutrition.</title>
        <authorList>
            <person name="Burns J.A."/>
            <person name="Paasch A."/>
            <person name="Narechania A."/>
            <person name="Kim E."/>
        </authorList>
    </citation>
    <scope>NUCLEOTIDE SEQUENCE [LARGE SCALE GENOMIC DNA]</scope>
    <source>
        <strain evidence="2 3">PLY_AMNH</strain>
    </source>
</reference>
<evidence type="ECO:0000313" key="3">
    <source>
        <dbReference type="Proteomes" id="UP001190700"/>
    </source>
</evidence>
<proteinExistence type="predicted"/>
<feature type="compositionally biased region" description="Polar residues" evidence="1">
    <location>
        <begin position="188"/>
        <end position="197"/>
    </location>
</feature>
<evidence type="ECO:0000256" key="1">
    <source>
        <dbReference type="SAM" id="MobiDB-lite"/>
    </source>
</evidence>
<evidence type="ECO:0000313" key="2">
    <source>
        <dbReference type="EMBL" id="KAK3259713.1"/>
    </source>
</evidence>
<comment type="caution">
    <text evidence="2">The sequence shown here is derived from an EMBL/GenBank/DDBJ whole genome shotgun (WGS) entry which is preliminary data.</text>
</comment>
<feature type="compositionally biased region" description="Basic and acidic residues" evidence="1">
    <location>
        <begin position="213"/>
        <end position="223"/>
    </location>
</feature>